<feature type="region of interest" description="Disordered" evidence="1">
    <location>
        <begin position="280"/>
        <end position="374"/>
    </location>
</feature>
<dbReference type="CDD" id="cd19941">
    <property type="entry name" value="TIL"/>
    <property type="match status" value="1"/>
</dbReference>
<feature type="chain" id="PRO_5008603564" description="Mid2 domain-containing protein" evidence="3">
    <location>
        <begin position="25"/>
        <end position="555"/>
    </location>
</feature>
<evidence type="ECO:0000256" key="3">
    <source>
        <dbReference type="SAM" id="SignalP"/>
    </source>
</evidence>
<dbReference type="AlphaFoldDB" id="A0A1B8B4S9"/>
<feature type="compositionally biased region" description="Polar residues" evidence="1">
    <location>
        <begin position="280"/>
        <end position="292"/>
    </location>
</feature>
<proteinExistence type="predicted"/>
<feature type="transmembrane region" description="Helical" evidence="2">
    <location>
        <begin position="247"/>
        <end position="270"/>
    </location>
</feature>
<feature type="compositionally biased region" description="Polar residues" evidence="1">
    <location>
        <begin position="473"/>
        <end position="492"/>
    </location>
</feature>
<feature type="signal peptide" evidence="3">
    <location>
        <begin position="1"/>
        <end position="24"/>
    </location>
</feature>
<feature type="compositionally biased region" description="Polar residues" evidence="1">
    <location>
        <begin position="499"/>
        <end position="509"/>
    </location>
</feature>
<feature type="compositionally biased region" description="Polar residues" evidence="1">
    <location>
        <begin position="362"/>
        <end position="371"/>
    </location>
</feature>
<keyword evidence="2" id="KW-1133">Transmembrane helix</keyword>
<name>A0A1B8B4S9_FUSPO</name>
<sequence length="555" mass="58729">MRDWGCRLCAASLLSAFWVLGIEAADFKRYDGVHRIEKESQITQAVGLGRRADEQCATSMKLCPASLNGGCCPENYDCAKESCQATTKGPSTCGTKIGWHVCDPVYGGGCCPDGYLCETADGCVPPSGSPYTYGCPSSQYLCPSSLSYGCCPNGLACGVNQCYPSDPVTVTSTMMITTTIQGERTTYRTTAIEVETPTVPTALPTVDAGDNNDQAVLKYFPSTIPKESPISSSDEDNDDKGGLSTGALAGIIAGSVAFLIIVLVTAFIIIRHLNKVVAAVSTSKTSDRSGASGTRPRPTREFKSADSEADELSANPLIHPSLIPPRPRNPGPDSAATSPFGPASTDYSSNEPTPGVNGYHAISTSANTSRHPSFDAMGNRDDYFTSVAAGDQQRVSQISRFTHSTRNRASADSQGTYTHVRNYSNASEGSDGTPGVMAGSQPTAELEATPYIPELPSSPSSVVFPRDERRRSSGSIPSTQSRPPVTQRSSSGPRIRSDSLGQSNLTSVTEEMHGFYGPSEHLVGQTDTHRPGTRGSNTQKQTPPKEHPGPVAEEP</sequence>
<dbReference type="Proteomes" id="UP000091967">
    <property type="component" value="Unassembled WGS sequence"/>
</dbReference>
<evidence type="ECO:0000256" key="1">
    <source>
        <dbReference type="SAM" id="MobiDB-lite"/>
    </source>
</evidence>
<keyword evidence="2" id="KW-0472">Membrane</keyword>
<comment type="caution">
    <text evidence="4">The sequence shown here is derived from an EMBL/GenBank/DDBJ whole genome shotgun (WGS) entry which is preliminary data.</text>
</comment>
<dbReference type="STRING" id="36050.A0A1B8B4S9"/>
<keyword evidence="5" id="KW-1185">Reference proteome</keyword>
<feature type="region of interest" description="Disordered" evidence="1">
    <location>
        <begin position="395"/>
        <end position="555"/>
    </location>
</feature>
<keyword evidence="3" id="KW-0732">Signal</keyword>
<feature type="compositionally biased region" description="Polar residues" evidence="1">
    <location>
        <begin position="395"/>
        <end position="430"/>
    </location>
</feature>
<organism evidence="4 5">
    <name type="scientific">Fusarium poae</name>
    <dbReference type="NCBI Taxonomy" id="36050"/>
    <lineage>
        <taxon>Eukaryota</taxon>
        <taxon>Fungi</taxon>
        <taxon>Dikarya</taxon>
        <taxon>Ascomycota</taxon>
        <taxon>Pezizomycotina</taxon>
        <taxon>Sordariomycetes</taxon>
        <taxon>Hypocreomycetidae</taxon>
        <taxon>Hypocreales</taxon>
        <taxon>Nectriaceae</taxon>
        <taxon>Fusarium</taxon>
    </lineage>
</organism>
<reference evidence="4 5" key="1">
    <citation type="submission" date="2016-06" db="EMBL/GenBank/DDBJ databases">
        <title>Living apart together: crosstalk between the core and supernumerary genomes in a fungal plant pathogen.</title>
        <authorList>
            <person name="Vanheule A."/>
            <person name="Audenaert K."/>
            <person name="Warris S."/>
            <person name="Van De Geest H."/>
            <person name="Schijlen E."/>
            <person name="Hofte M."/>
            <person name="De Saeger S."/>
            <person name="Haesaert G."/>
            <person name="Waalwijk C."/>
            <person name="Van Der Lee T."/>
        </authorList>
    </citation>
    <scope>NUCLEOTIDE SEQUENCE [LARGE SCALE GENOMIC DNA]</scope>
    <source>
        <strain evidence="4 5">2516</strain>
    </source>
</reference>
<protein>
    <recommendedName>
        <fullName evidence="6">Mid2 domain-containing protein</fullName>
    </recommendedName>
</protein>
<dbReference type="OMA" id="EEMHGFY"/>
<evidence type="ECO:0000313" key="5">
    <source>
        <dbReference type="Proteomes" id="UP000091967"/>
    </source>
</evidence>
<evidence type="ECO:0008006" key="6">
    <source>
        <dbReference type="Google" id="ProtNLM"/>
    </source>
</evidence>
<evidence type="ECO:0000256" key="2">
    <source>
        <dbReference type="SAM" id="Phobius"/>
    </source>
</evidence>
<dbReference type="EMBL" id="LYXU01000001">
    <property type="protein sequence ID" value="OBS27738.1"/>
    <property type="molecule type" value="Genomic_DNA"/>
</dbReference>
<evidence type="ECO:0000313" key="4">
    <source>
        <dbReference type="EMBL" id="OBS27738.1"/>
    </source>
</evidence>
<keyword evidence="2" id="KW-0812">Transmembrane</keyword>
<gene>
    <name evidence="4" type="ORF">FPOA_01681</name>
</gene>
<accession>A0A1B8B4S9</accession>